<accession>Q9F6W6</accession>
<protein>
    <submittedName>
        <fullName evidence="1">Uncharacterized protein</fullName>
    </submittedName>
</protein>
<evidence type="ECO:0000313" key="1">
    <source>
        <dbReference type="EMBL" id="AAG15219.1"/>
    </source>
</evidence>
<reference evidence="1" key="1">
    <citation type="journal article" date="2000" name="Science">
        <title>Molecular evidence for the early evolution of photosynthesis.</title>
        <authorList>
            <person name="Xiong J."/>
            <person name="Fischer W.M."/>
            <person name="Inoue K."/>
            <person name="Nakahara M."/>
            <person name="Bauer C.E."/>
        </authorList>
    </citation>
    <scope>NUCLEOTIDE SEQUENCE</scope>
</reference>
<sequence>MRLPVLLLQVSFNESSTLLWCASAGIPWSANILPHDNLPPLPNQSRRVLWAEARPEACKSRWSLAKASRQPLPPTPETLPHDLHASSGLKAPLPVAYALPTTIVWC</sequence>
<organism evidence="1">
    <name type="scientific">Chloroflexus aurantiacus</name>
    <dbReference type="NCBI Taxonomy" id="1108"/>
    <lineage>
        <taxon>Bacteria</taxon>
        <taxon>Bacillati</taxon>
        <taxon>Chloroflexota</taxon>
        <taxon>Chloroflexia</taxon>
        <taxon>Chloroflexales</taxon>
        <taxon>Chloroflexineae</taxon>
        <taxon>Chloroflexaceae</taxon>
        <taxon>Chloroflexus</taxon>
    </lineage>
</organism>
<dbReference type="EMBL" id="AF288461">
    <property type="protein sequence ID" value="AAG15219.1"/>
    <property type="molecule type" value="Genomic_DNA"/>
</dbReference>
<name>Q9F6W6_CHLAU</name>
<dbReference type="AlphaFoldDB" id="Q9F6W6"/>
<proteinExistence type="predicted"/>